<sequence>MYRRQAVIPPLEDLLNVKTNTFTSKSGISYLNHFLPLLHQDLKQNIQRSQQQQQKQYKKHRKKEENFDVGDSVLKIKMKEAWKFSEPKFSGPWTILKITNAEKTAFLLGEATVQGRKQRNTTANIRDIYKV</sequence>
<comment type="caution">
    <text evidence="1">The sequence shown here is derived from an EMBL/GenBank/DDBJ whole genome shotgun (WGS) entry which is preliminary data.</text>
</comment>
<gene>
    <name evidence="1" type="ORF">FB192DRAFT_1343552</name>
</gene>
<dbReference type="EMBL" id="JAAECE010000005">
    <property type="protein sequence ID" value="KAF1800651.1"/>
    <property type="molecule type" value="Genomic_DNA"/>
</dbReference>
<organism evidence="1 2">
    <name type="scientific">Mucor circinelloides f. lusitanicus</name>
    <name type="common">Mucor racemosus var. lusitanicus</name>
    <dbReference type="NCBI Taxonomy" id="29924"/>
    <lineage>
        <taxon>Eukaryota</taxon>
        <taxon>Fungi</taxon>
        <taxon>Fungi incertae sedis</taxon>
        <taxon>Mucoromycota</taxon>
        <taxon>Mucoromycotina</taxon>
        <taxon>Mucoromycetes</taxon>
        <taxon>Mucorales</taxon>
        <taxon>Mucorineae</taxon>
        <taxon>Mucoraceae</taxon>
        <taxon>Mucor</taxon>
    </lineage>
</organism>
<dbReference type="AlphaFoldDB" id="A0A8H4BFW2"/>
<evidence type="ECO:0000313" key="2">
    <source>
        <dbReference type="Proteomes" id="UP000469890"/>
    </source>
</evidence>
<dbReference type="Proteomes" id="UP000469890">
    <property type="component" value="Unassembled WGS sequence"/>
</dbReference>
<accession>A0A8H4BFW2</accession>
<reference evidence="1 2" key="1">
    <citation type="submission" date="2019-09" db="EMBL/GenBank/DDBJ databases">
        <authorList>
            <consortium name="DOE Joint Genome Institute"/>
            <person name="Mondo S.J."/>
            <person name="Navarro-Mendoza M.I."/>
            <person name="Perez-Arques C."/>
            <person name="Panchal S."/>
            <person name="Nicolas F.E."/>
            <person name="Ganguly P."/>
            <person name="Pangilinan J."/>
            <person name="Grigoriev I."/>
            <person name="Heitman J."/>
            <person name="Sanya K."/>
            <person name="Garre V."/>
        </authorList>
    </citation>
    <scope>NUCLEOTIDE SEQUENCE [LARGE SCALE GENOMIC DNA]</scope>
    <source>
        <strain evidence="1 2">MU402</strain>
    </source>
</reference>
<protein>
    <submittedName>
        <fullName evidence="1">Uncharacterized protein</fullName>
    </submittedName>
</protein>
<name>A0A8H4BFW2_MUCCL</name>
<proteinExistence type="predicted"/>
<evidence type="ECO:0000313" key="1">
    <source>
        <dbReference type="EMBL" id="KAF1800651.1"/>
    </source>
</evidence>